<feature type="domain" description="Helix-turn-helix" evidence="1">
    <location>
        <begin position="5"/>
        <end position="54"/>
    </location>
</feature>
<sequence>MNDIMDTKAVEARTGVPIPTLRYWRHIDAGPASFKLGRRTVYRREEVERWIAEQEKATRRGGAA</sequence>
<dbReference type="SUPFAM" id="SSF46955">
    <property type="entry name" value="Putative DNA-binding domain"/>
    <property type="match status" value="1"/>
</dbReference>
<evidence type="ECO:0000259" key="1">
    <source>
        <dbReference type="Pfam" id="PF12728"/>
    </source>
</evidence>
<dbReference type="InterPro" id="IPR009061">
    <property type="entry name" value="DNA-bd_dom_put_sf"/>
</dbReference>
<evidence type="ECO:0000313" key="2">
    <source>
        <dbReference type="EMBL" id="ABK64911.1"/>
    </source>
</evidence>
<dbReference type="AlphaFoldDB" id="A0A0H2ZT01"/>
<organism evidence="2 3">
    <name type="scientific">Mycobacterium avium (strain 104)</name>
    <dbReference type="NCBI Taxonomy" id="243243"/>
    <lineage>
        <taxon>Bacteria</taxon>
        <taxon>Bacillati</taxon>
        <taxon>Actinomycetota</taxon>
        <taxon>Actinomycetes</taxon>
        <taxon>Mycobacteriales</taxon>
        <taxon>Mycobacteriaceae</taxon>
        <taxon>Mycobacterium</taxon>
        <taxon>Mycobacterium avium complex (MAC)</taxon>
    </lineage>
</organism>
<protein>
    <recommendedName>
        <fullName evidence="1">Helix-turn-helix domain-containing protein</fullName>
    </recommendedName>
</protein>
<dbReference type="KEGG" id="mav:MAV_2264"/>
<dbReference type="EMBL" id="CP000479">
    <property type="protein sequence ID" value="ABK64911.1"/>
    <property type="molecule type" value="Genomic_DNA"/>
</dbReference>
<name>A0A0H2ZT01_MYCA1</name>
<dbReference type="RefSeq" id="WP_011724692.1">
    <property type="nucleotide sequence ID" value="NC_008595.1"/>
</dbReference>
<dbReference type="HOGENOM" id="CLU_140176_9_1_11"/>
<proteinExistence type="predicted"/>
<accession>A0A0H2ZT01</accession>
<evidence type="ECO:0000313" key="3">
    <source>
        <dbReference type="Proteomes" id="UP000001574"/>
    </source>
</evidence>
<dbReference type="InterPro" id="IPR041657">
    <property type="entry name" value="HTH_17"/>
</dbReference>
<gene>
    <name evidence="2" type="ordered locus">MAV_2264</name>
</gene>
<dbReference type="Proteomes" id="UP000001574">
    <property type="component" value="Chromosome"/>
</dbReference>
<reference evidence="2 3" key="1">
    <citation type="submission" date="2006-10" db="EMBL/GenBank/DDBJ databases">
        <authorList>
            <person name="Fleischmann R.D."/>
            <person name="Dodson R.J."/>
            <person name="Haft D.H."/>
            <person name="Merkel J.S."/>
            <person name="Nelson W.C."/>
            <person name="Fraser C.M."/>
        </authorList>
    </citation>
    <scope>NUCLEOTIDE SEQUENCE [LARGE SCALE GENOMIC DNA]</scope>
    <source>
        <strain evidence="2 3">104</strain>
    </source>
</reference>
<dbReference type="Pfam" id="PF12728">
    <property type="entry name" value="HTH_17"/>
    <property type="match status" value="1"/>
</dbReference>